<proteinExistence type="predicted"/>
<evidence type="ECO:0000313" key="3">
    <source>
        <dbReference type="Proteomes" id="UP000546007"/>
    </source>
</evidence>
<feature type="transmembrane region" description="Helical" evidence="1">
    <location>
        <begin position="172"/>
        <end position="192"/>
    </location>
</feature>
<reference evidence="2 3" key="1">
    <citation type="submission" date="2020-08" db="EMBL/GenBank/DDBJ databases">
        <title>Genomic Encyclopedia of Type Strains, Phase IV (KMG-IV): sequencing the most valuable type-strain genomes for metagenomic binning, comparative biology and taxonomic classification.</title>
        <authorList>
            <person name="Goeker M."/>
        </authorList>
    </citation>
    <scope>NUCLEOTIDE SEQUENCE [LARGE SCALE GENOMIC DNA]</scope>
    <source>
        <strain evidence="2 3">DSM 105721</strain>
    </source>
</reference>
<gene>
    <name evidence="2" type="ORF">GGR14_000593</name>
</gene>
<feature type="transmembrane region" description="Helical" evidence="1">
    <location>
        <begin position="67"/>
        <end position="86"/>
    </location>
</feature>
<evidence type="ECO:0008006" key="4">
    <source>
        <dbReference type="Google" id="ProtNLM"/>
    </source>
</evidence>
<feature type="transmembrane region" description="Helical" evidence="1">
    <location>
        <begin position="20"/>
        <end position="38"/>
    </location>
</feature>
<keyword evidence="1" id="KW-0812">Transmembrane</keyword>
<dbReference type="EMBL" id="JACIES010000001">
    <property type="protein sequence ID" value="MBB4024832.1"/>
    <property type="molecule type" value="Genomic_DNA"/>
</dbReference>
<accession>A0A7W6MXK3</accession>
<sequence length="342" mass="38449">MLKSASGMQMFGDIVRRKRYFYALLMILLMIGVAELLMEREIIFPEMAALTIGMWIVDKRVWQVSRASMVALMILGAVAGVCIVCYSPFPLLVNLAFAFIFAAICLTLFRATLVPQISACMLPVLLGTESWVYPVAVLVMSVIVVGGQWGMEKVGLRERVTYTPVIVHWKDNLVRWSFLLVTVIAVATLAIYTRNLYFILPPLIVTYVEFANSKAGFRNRPVQVLLVLFTAAVIGVFFQIVGHKYLHLPEVVVVLPIFLCMFSLFEFLGKFFAPAGAVALIPMIIPEEGLLWLPLQVLVGATLFIGLAMICFQRCLRWPRAQLIVCLVPPFIRDLRKRNKSL</sequence>
<evidence type="ECO:0000313" key="2">
    <source>
        <dbReference type="EMBL" id="MBB4024832.1"/>
    </source>
</evidence>
<name>A0A7W6MXK3_9BACT</name>
<organism evidence="2 3">
    <name type="scientific">Butyricimonas faecihominis</name>
    <dbReference type="NCBI Taxonomy" id="1472416"/>
    <lineage>
        <taxon>Bacteria</taxon>
        <taxon>Pseudomonadati</taxon>
        <taxon>Bacteroidota</taxon>
        <taxon>Bacteroidia</taxon>
        <taxon>Bacteroidales</taxon>
        <taxon>Odoribacteraceae</taxon>
        <taxon>Butyricimonas</taxon>
    </lineage>
</organism>
<keyword evidence="3" id="KW-1185">Reference proteome</keyword>
<dbReference type="RefSeq" id="WP_229782883.1">
    <property type="nucleotide sequence ID" value="NZ_AP028155.1"/>
</dbReference>
<feature type="transmembrane region" description="Helical" evidence="1">
    <location>
        <begin position="131"/>
        <end position="151"/>
    </location>
</feature>
<protein>
    <recommendedName>
        <fullName evidence="4">HPP family protein</fullName>
    </recommendedName>
</protein>
<feature type="transmembrane region" description="Helical" evidence="1">
    <location>
        <begin position="253"/>
        <end position="285"/>
    </location>
</feature>
<feature type="transmembrane region" description="Helical" evidence="1">
    <location>
        <begin position="91"/>
        <end position="111"/>
    </location>
</feature>
<evidence type="ECO:0000256" key="1">
    <source>
        <dbReference type="SAM" id="Phobius"/>
    </source>
</evidence>
<keyword evidence="1" id="KW-1133">Transmembrane helix</keyword>
<dbReference type="AlphaFoldDB" id="A0A7W6MXK3"/>
<dbReference type="Proteomes" id="UP000546007">
    <property type="component" value="Unassembled WGS sequence"/>
</dbReference>
<dbReference type="GeneID" id="93101050"/>
<keyword evidence="1" id="KW-0472">Membrane</keyword>
<feature type="transmembrane region" description="Helical" evidence="1">
    <location>
        <begin position="222"/>
        <end position="241"/>
    </location>
</feature>
<comment type="caution">
    <text evidence="2">The sequence shown here is derived from an EMBL/GenBank/DDBJ whole genome shotgun (WGS) entry which is preliminary data.</text>
</comment>
<feature type="transmembrane region" description="Helical" evidence="1">
    <location>
        <begin position="291"/>
        <end position="312"/>
    </location>
</feature>